<keyword evidence="2 8" id="KW-0813">Transport</keyword>
<gene>
    <name evidence="12" type="ORF">RI129_006343</name>
</gene>
<evidence type="ECO:0000256" key="10">
    <source>
        <dbReference type="SAM" id="Phobius"/>
    </source>
</evidence>
<feature type="transmembrane region" description="Helical" evidence="10">
    <location>
        <begin position="409"/>
        <end position="428"/>
    </location>
</feature>
<feature type="domain" description="Potassium channel" evidence="11">
    <location>
        <begin position="561"/>
        <end position="633"/>
    </location>
</feature>
<evidence type="ECO:0000313" key="12">
    <source>
        <dbReference type="EMBL" id="KAK5645043.1"/>
    </source>
</evidence>
<dbReference type="AlphaFoldDB" id="A0AAN7VDZ5"/>
<dbReference type="PANTHER" id="PTHR11003:SF335">
    <property type="entry name" value="POTASSIUM CHANNEL DOMAIN-CONTAINING PROTEIN"/>
    <property type="match status" value="1"/>
</dbReference>
<evidence type="ECO:0000256" key="4">
    <source>
        <dbReference type="ARBA" id="ARBA00022989"/>
    </source>
</evidence>
<evidence type="ECO:0000256" key="9">
    <source>
        <dbReference type="SAM" id="MobiDB-lite"/>
    </source>
</evidence>
<feature type="region of interest" description="Disordered" evidence="9">
    <location>
        <begin position="199"/>
        <end position="248"/>
    </location>
</feature>
<feature type="transmembrane region" description="Helical" evidence="10">
    <location>
        <begin position="553"/>
        <end position="576"/>
    </location>
</feature>
<keyword evidence="4 10" id="KW-1133">Transmembrane helix</keyword>
<dbReference type="Proteomes" id="UP001329430">
    <property type="component" value="Chromosome 4"/>
</dbReference>
<evidence type="ECO:0000256" key="7">
    <source>
        <dbReference type="ARBA" id="ARBA00023303"/>
    </source>
</evidence>
<dbReference type="Pfam" id="PF07885">
    <property type="entry name" value="Ion_trans_2"/>
    <property type="match status" value="2"/>
</dbReference>
<dbReference type="InterPro" id="IPR013099">
    <property type="entry name" value="K_chnl_dom"/>
</dbReference>
<keyword evidence="5 8" id="KW-0406">Ion transport</keyword>
<name>A0AAN7VDZ5_9COLE</name>
<feature type="compositionally biased region" description="Basic residues" evidence="9">
    <location>
        <begin position="77"/>
        <end position="88"/>
    </location>
</feature>
<keyword evidence="6 10" id="KW-0472">Membrane</keyword>
<feature type="compositionally biased region" description="Basic and acidic residues" evidence="9">
    <location>
        <begin position="125"/>
        <end position="146"/>
    </location>
</feature>
<dbReference type="EMBL" id="JAVRBK010000004">
    <property type="protein sequence ID" value="KAK5645043.1"/>
    <property type="molecule type" value="Genomic_DNA"/>
</dbReference>
<dbReference type="GO" id="GO:0022841">
    <property type="term" value="F:potassium ion leak channel activity"/>
    <property type="evidence" value="ECO:0007669"/>
    <property type="project" value="TreeGrafter"/>
</dbReference>
<evidence type="ECO:0000256" key="1">
    <source>
        <dbReference type="ARBA" id="ARBA00004141"/>
    </source>
</evidence>
<comment type="similarity">
    <text evidence="8">Belongs to the two pore domain potassium channel (TC 1.A.1.8) family.</text>
</comment>
<protein>
    <recommendedName>
        <fullName evidence="11">Potassium channel domain-containing protein</fullName>
    </recommendedName>
</protein>
<evidence type="ECO:0000256" key="6">
    <source>
        <dbReference type="ARBA" id="ARBA00023136"/>
    </source>
</evidence>
<comment type="subcellular location">
    <subcellularLocation>
        <location evidence="1">Membrane</location>
        <topology evidence="1">Multi-pass membrane protein</topology>
    </subcellularLocation>
</comment>
<keyword evidence="3 8" id="KW-0812">Transmembrane</keyword>
<reference evidence="12 13" key="1">
    <citation type="journal article" date="2024" name="Insects">
        <title>An Improved Chromosome-Level Genome Assembly of the Firefly Pyrocoelia pectoralis.</title>
        <authorList>
            <person name="Fu X."/>
            <person name="Meyer-Rochow V.B."/>
            <person name="Ballantyne L."/>
            <person name="Zhu X."/>
        </authorList>
    </citation>
    <scope>NUCLEOTIDE SEQUENCE [LARGE SCALE GENOMIC DNA]</scope>
    <source>
        <strain evidence="12">XCY_ONT2</strain>
    </source>
</reference>
<feature type="transmembrane region" description="Helical" evidence="10">
    <location>
        <begin position="435"/>
        <end position="456"/>
    </location>
</feature>
<dbReference type="GO" id="GO:0005886">
    <property type="term" value="C:plasma membrane"/>
    <property type="evidence" value="ECO:0007669"/>
    <property type="project" value="TreeGrafter"/>
</dbReference>
<evidence type="ECO:0000259" key="11">
    <source>
        <dbReference type="Pfam" id="PF07885"/>
    </source>
</evidence>
<keyword evidence="13" id="KW-1185">Reference proteome</keyword>
<proteinExistence type="inferred from homology"/>
<dbReference type="GO" id="GO:0015271">
    <property type="term" value="F:outward rectifier potassium channel activity"/>
    <property type="evidence" value="ECO:0007669"/>
    <property type="project" value="TreeGrafter"/>
</dbReference>
<organism evidence="12 13">
    <name type="scientific">Pyrocoelia pectoralis</name>
    <dbReference type="NCBI Taxonomy" id="417401"/>
    <lineage>
        <taxon>Eukaryota</taxon>
        <taxon>Metazoa</taxon>
        <taxon>Ecdysozoa</taxon>
        <taxon>Arthropoda</taxon>
        <taxon>Hexapoda</taxon>
        <taxon>Insecta</taxon>
        <taxon>Pterygota</taxon>
        <taxon>Neoptera</taxon>
        <taxon>Endopterygota</taxon>
        <taxon>Coleoptera</taxon>
        <taxon>Polyphaga</taxon>
        <taxon>Elateriformia</taxon>
        <taxon>Elateroidea</taxon>
        <taxon>Lampyridae</taxon>
        <taxon>Lampyrinae</taxon>
        <taxon>Pyrocoelia</taxon>
    </lineage>
</organism>
<dbReference type="Gene3D" id="1.10.287.70">
    <property type="match status" value="1"/>
</dbReference>
<evidence type="ECO:0000256" key="3">
    <source>
        <dbReference type="ARBA" id="ARBA00022692"/>
    </source>
</evidence>
<feature type="region of interest" description="Disordered" evidence="9">
    <location>
        <begin position="76"/>
        <end position="149"/>
    </location>
</feature>
<dbReference type="GO" id="GO:0030322">
    <property type="term" value="P:stabilization of membrane potential"/>
    <property type="evidence" value="ECO:0007669"/>
    <property type="project" value="TreeGrafter"/>
</dbReference>
<keyword evidence="7 8" id="KW-0407">Ion channel</keyword>
<sequence>MSSIWLQTRPTRFAKFRCTTHRSNYKLSLEIMDTLQASAEFANNLPVNGVEKSDETELSKIKALVTPEQILSDTVARKRRTLSKKHTNRVREQTPGRDAVNTSTDDENPQKPKTPERRRRKLSKPKNDTDKIETRETTPKPNDKIKNSLVSTTQAEVLALLNKAKRGLRAKKETNTRSQSVPSHLLEFDELNIVTRKSSLRNAPDEPKVLTPKPSVSKSSEVDDPKIINRKPSLRKTHDAPKSIAKRKPSLSPKIIEILDPKTSKVIRKISKGVPELRVTICGLISIFRYISIREIYKFYQEFKRERWREWEKIKRLRNKCISDLFMIMIFCGLGGIMFKYVEGAFENFYKCGVKRVKRDFIDVLWYRSHNLREDEWKSLARNKLRVFEEELHVAHEAGMRTYSGQRSWSFLNGIVYCLTIITTIGYGHMFPTTITGMALTIVYAIIGIPLFLIALTDFGKLFTRGIKFVWSFVRRLYYTGSCRKVRKTAHMQDFLHGAQMVYDIARLRKPSMFGQAHGPDAENPRSPDGTVHSATPTTPAMSNFEIDDEFNLPISVAIFMLVLYIFLGAVMYCIWEKWDFFGSFYFVFISLSTIGFGDYVPNDPFCMMASVVYLVFGLALMSMCINVVQVKLSDTFSDASTKLGATIGLDVNEEDGSIDTVMPAPVEVPDVHQSTLSNENGGATDGNKSGKKEKRNKSSDCENNELQNDESKEMIS</sequence>
<accession>A0AAN7VDZ5</accession>
<dbReference type="SUPFAM" id="SSF81324">
    <property type="entry name" value="Voltage-gated potassium channels"/>
    <property type="match status" value="2"/>
</dbReference>
<evidence type="ECO:0000256" key="8">
    <source>
        <dbReference type="RuleBase" id="RU003857"/>
    </source>
</evidence>
<evidence type="ECO:0000256" key="5">
    <source>
        <dbReference type="ARBA" id="ARBA00023065"/>
    </source>
</evidence>
<feature type="region of interest" description="Disordered" evidence="9">
    <location>
        <begin position="672"/>
        <end position="717"/>
    </location>
</feature>
<comment type="caution">
    <text evidence="12">The sequence shown here is derived from an EMBL/GenBank/DDBJ whole genome shotgun (WGS) entry which is preliminary data.</text>
</comment>
<feature type="domain" description="Potassium channel" evidence="11">
    <location>
        <begin position="406"/>
        <end position="464"/>
    </location>
</feature>
<feature type="transmembrane region" description="Helical" evidence="10">
    <location>
        <begin position="321"/>
        <end position="341"/>
    </location>
</feature>
<feature type="compositionally biased region" description="Polar residues" evidence="9">
    <location>
        <begin position="673"/>
        <end position="682"/>
    </location>
</feature>
<feature type="transmembrane region" description="Helical" evidence="10">
    <location>
        <begin position="608"/>
        <end position="629"/>
    </location>
</feature>
<evidence type="ECO:0000313" key="13">
    <source>
        <dbReference type="Proteomes" id="UP001329430"/>
    </source>
</evidence>
<dbReference type="PANTHER" id="PTHR11003">
    <property type="entry name" value="POTASSIUM CHANNEL, SUBFAMILY K"/>
    <property type="match status" value="1"/>
</dbReference>
<evidence type="ECO:0000256" key="2">
    <source>
        <dbReference type="ARBA" id="ARBA00022448"/>
    </source>
</evidence>
<dbReference type="PRINTS" id="PR01333">
    <property type="entry name" value="2POREKCHANEL"/>
</dbReference>
<dbReference type="InterPro" id="IPR003280">
    <property type="entry name" value="2pore_dom_K_chnl"/>
</dbReference>